<feature type="compositionally biased region" description="Polar residues" evidence="1">
    <location>
        <begin position="24"/>
        <end position="35"/>
    </location>
</feature>
<dbReference type="EMBL" id="JALLPB020000050">
    <property type="protein sequence ID" value="KAL3822931.1"/>
    <property type="molecule type" value="Genomic_DNA"/>
</dbReference>
<sequence>MASQFVGGVTQQGAASPERPAAPPTSTTSHASQFASMEHLKEVGQDYDPESTAEQQQDTAAIHPTTESSHPITIDMGDMTNWANTALDHSPPTASLTDEPTSPLSMFMPTISPVRVMNSAEAFREHHGEDAFVDETEVLGVDDSMTRGINGVPPHMTESYATASYVANVEDGPYASFPTDDVPILGSSPSTNADADESEPSGTVCPGDVRTCPDGSFVSREVDNECNFAPCLDRADPNAGHFYPVWESSGIVVCVDGASPPSWASGNYLKQTKSGCCEAYSMLRVNECLLG</sequence>
<organism evidence="2 3">
    <name type="scientific">Cyclostephanos tholiformis</name>
    <dbReference type="NCBI Taxonomy" id="382380"/>
    <lineage>
        <taxon>Eukaryota</taxon>
        <taxon>Sar</taxon>
        <taxon>Stramenopiles</taxon>
        <taxon>Ochrophyta</taxon>
        <taxon>Bacillariophyta</taxon>
        <taxon>Coscinodiscophyceae</taxon>
        <taxon>Thalassiosirophycidae</taxon>
        <taxon>Stephanodiscales</taxon>
        <taxon>Stephanodiscaceae</taxon>
        <taxon>Cyclostephanos</taxon>
    </lineage>
</organism>
<evidence type="ECO:0000256" key="1">
    <source>
        <dbReference type="SAM" id="MobiDB-lite"/>
    </source>
</evidence>
<comment type="caution">
    <text evidence="2">The sequence shown here is derived from an EMBL/GenBank/DDBJ whole genome shotgun (WGS) entry which is preliminary data.</text>
</comment>
<accession>A0ABD3SES1</accession>
<evidence type="ECO:0000313" key="2">
    <source>
        <dbReference type="EMBL" id="KAL3822931.1"/>
    </source>
</evidence>
<dbReference type="AlphaFoldDB" id="A0ABD3SES1"/>
<keyword evidence="3" id="KW-1185">Reference proteome</keyword>
<name>A0ABD3SES1_9STRA</name>
<feature type="region of interest" description="Disordered" evidence="1">
    <location>
        <begin position="1"/>
        <end position="74"/>
    </location>
</feature>
<reference evidence="2 3" key="1">
    <citation type="submission" date="2024-10" db="EMBL/GenBank/DDBJ databases">
        <title>Updated reference genomes for cyclostephanoid diatoms.</title>
        <authorList>
            <person name="Roberts W.R."/>
            <person name="Alverson A.J."/>
        </authorList>
    </citation>
    <scope>NUCLEOTIDE SEQUENCE [LARGE SCALE GENOMIC DNA]</scope>
    <source>
        <strain evidence="2 3">AJA228-03</strain>
    </source>
</reference>
<dbReference type="Proteomes" id="UP001530377">
    <property type="component" value="Unassembled WGS sequence"/>
</dbReference>
<evidence type="ECO:0000313" key="3">
    <source>
        <dbReference type="Proteomes" id="UP001530377"/>
    </source>
</evidence>
<feature type="compositionally biased region" description="Polar residues" evidence="1">
    <location>
        <begin position="52"/>
        <end position="71"/>
    </location>
</feature>
<proteinExistence type="predicted"/>
<feature type="compositionally biased region" description="Polar residues" evidence="1">
    <location>
        <begin position="1"/>
        <end position="14"/>
    </location>
</feature>
<protein>
    <submittedName>
        <fullName evidence="2">Uncharacterized protein</fullName>
    </submittedName>
</protein>
<gene>
    <name evidence="2" type="ORF">ACHAXA_011646</name>
</gene>